<keyword evidence="3" id="KW-0808">Transferase</keyword>
<accession>A0A1G7X8L3</accession>
<dbReference type="PANTHER" id="PTHR46656:SF3">
    <property type="entry name" value="PUTATIVE-RELATED"/>
    <property type="match status" value="1"/>
</dbReference>
<dbReference type="CDD" id="cd02440">
    <property type="entry name" value="AdoMet_MTases"/>
    <property type="match status" value="1"/>
</dbReference>
<dbReference type="Pfam" id="PF13692">
    <property type="entry name" value="Glyco_trans_1_4"/>
    <property type="match status" value="1"/>
</dbReference>
<protein>
    <submittedName>
        <fullName evidence="3">Glycosyltransferase involved in cell wall bisynthesis</fullName>
    </submittedName>
</protein>
<dbReference type="Pfam" id="PF13489">
    <property type="entry name" value="Methyltransf_23"/>
    <property type="match status" value="1"/>
</dbReference>
<dbReference type="SUPFAM" id="SSF48452">
    <property type="entry name" value="TPR-like"/>
    <property type="match status" value="1"/>
</dbReference>
<dbReference type="Proteomes" id="UP000198956">
    <property type="component" value="Unassembled WGS sequence"/>
</dbReference>
<evidence type="ECO:0000313" key="4">
    <source>
        <dbReference type="Proteomes" id="UP000198956"/>
    </source>
</evidence>
<dbReference type="AlphaFoldDB" id="A0A1G7X8L3"/>
<dbReference type="InterPro" id="IPR011990">
    <property type="entry name" value="TPR-like_helical_dom_sf"/>
</dbReference>
<dbReference type="Pfam" id="PF00534">
    <property type="entry name" value="Glycos_transf_1"/>
    <property type="match status" value="1"/>
</dbReference>
<dbReference type="PROSITE" id="PS50005">
    <property type="entry name" value="TPR"/>
    <property type="match status" value="2"/>
</dbReference>
<reference evidence="3 4" key="1">
    <citation type="submission" date="2016-10" db="EMBL/GenBank/DDBJ databases">
        <authorList>
            <person name="de Groot N.N."/>
        </authorList>
    </citation>
    <scope>NUCLEOTIDE SEQUENCE [LARGE SCALE GENOMIC DNA]</scope>
    <source>
        <strain evidence="3 4">L 420-91</strain>
    </source>
</reference>
<organism evidence="3 4">
    <name type="scientific">Aneurinibacillus thermoaerophilus</name>
    <dbReference type="NCBI Taxonomy" id="143495"/>
    <lineage>
        <taxon>Bacteria</taxon>
        <taxon>Bacillati</taxon>
        <taxon>Bacillota</taxon>
        <taxon>Bacilli</taxon>
        <taxon>Bacillales</taxon>
        <taxon>Paenibacillaceae</taxon>
        <taxon>Aneurinibacillus group</taxon>
        <taxon>Aneurinibacillus</taxon>
    </lineage>
</organism>
<evidence type="ECO:0000259" key="2">
    <source>
        <dbReference type="Pfam" id="PF00534"/>
    </source>
</evidence>
<dbReference type="Gene3D" id="3.40.50.150">
    <property type="entry name" value="Vaccinia Virus protein VP39"/>
    <property type="match status" value="1"/>
</dbReference>
<dbReference type="EMBL" id="FNDE01000003">
    <property type="protein sequence ID" value="SDG80535.1"/>
    <property type="molecule type" value="Genomic_DNA"/>
</dbReference>
<dbReference type="Gene3D" id="1.25.40.10">
    <property type="entry name" value="Tetratricopeptide repeat domain"/>
    <property type="match status" value="2"/>
</dbReference>
<feature type="repeat" description="TPR" evidence="1">
    <location>
        <begin position="458"/>
        <end position="491"/>
    </location>
</feature>
<dbReference type="SMART" id="SM00028">
    <property type="entry name" value="TPR"/>
    <property type="match status" value="3"/>
</dbReference>
<keyword evidence="1" id="KW-0802">TPR repeat</keyword>
<dbReference type="CDD" id="cd03801">
    <property type="entry name" value="GT4_PimA-like"/>
    <property type="match status" value="1"/>
</dbReference>
<dbReference type="RefSeq" id="WP_175493540.1">
    <property type="nucleotide sequence ID" value="NZ_FNDE01000003.1"/>
</dbReference>
<sequence length="1140" mass="131920">MNSDTFKINWVGSQCINHSLALVNRELCKRLIVENKFDIGIISYEEDSNFVMDKEMKSIKERYVTRDSQADITVRHQWPPDFTRPNSGRWILMQPWEFGSIPRKWYIPMKYWVDEIWVYSTYNKACYVQSGIPESKIKVIPLGVDENTFHYHVEPMALNTNKSFRFLFVGGTILRKGIDILLQAYLDEFTPEDDVCLVIKDFGTNSFYNGRNLGELIQQLRLDKKNPEILYINHELSPDELAGLYKACGCLVHPYRGEGFGLPIIEAMACGTPAMVPSLGPSKDFCHEGIAFLISCEQEKWPDKKIGDMETIDFPWWLKINKNELQRNMRFVYENQDVTKQKGQKASQEILSTFTWNRSAQLVSDRLQAMLSEKQPTRASDQEIISTEIQKGVELYQQNLGNEALDTFLRVMDAYPTSLHARYYAATLLFRKNETRAALEQFEFISNIMQQQNETFQATLWNYIGICYTNLKEYNKALAAFRKGITGNPVNRSEVISCYQKMIQQCKKKEQLIELYHDVGRHYFEMGNDFRAREMYAKALEIDANRQDVQQSLQKVRERILLTKETYTSHQAGFEGKDVQELYHRIAHKFEGEEDAIRQLREYWVPYFLPGDKVLDIGCGNGLLMEMLNQVGVETVGIDFDKEKVVQGRAKGLNIEEKRAEDFLAGKEEMYDGIFMGHIIEHLAPKDLLNLFIQCVKSLKNNGKIIILTPNIAHPPVVENFWLDLTHVRPYPKRLIESILETFGLTIKESHYQYNNYDYYVVAQKRAYEVLWHSPIYNASGYAEEQKVFLDALKPFPLKVKIEPAEHQQKPELTNTEMRNYVTALQNNTLKQPLIHYQAAPAYLFSSPCAPISIGRTMFETDSLPPGWVEKMNELTEVWVPSEFNRETFAAAGVEKERIFILPGTIDGKLYNPERVQPYPLASAHAFNFLSVFDWNKRKGWDVLVSAYFKEFSSKENVCLILKVSKMLEGNINPRAMILEQAKRMGISDIPPVQIIDSYFTEEEMILLYAAVDAFVLPSRGEGWGRPYMEAMAMALPTIGTRWGGQTAFMNDTNSYLIDIEGLVPIERSIPYFGELDGHKWAEPSEKHVRILMRQVYENSEQAKQVGMKARKDVLDTFSKQKVAERMYRRMDELVKHFYG</sequence>
<dbReference type="SUPFAM" id="SSF53335">
    <property type="entry name" value="S-adenosyl-L-methionine-dependent methyltransferases"/>
    <property type="match status" value="1"/>
</dbReference>
<dbReference type="Gene3D" id="3.40.50.2000">
    <property type="entry name" value="Glycogen Phosphorylase B"/>
    <property type="match status" value="2"/>
</dbReference>
<dbReference type="GO" id="GO:0016757">
    <property type="term" value="F:glycosyltransferase activity"/>
    <property type="evidence" value="ECO:0007669"/>
    <property type="project" value="InterPro"/>
</dbReference>
<dbReference type="InterPro" id="IPR029063">
    <property type="entry name" value="SAM-dependent_MTases_sf"/>
</dbReference>
<evidence type="ECO:0000313" key="3">
    <source>
        <dbReference type="EMBL" id="SDG80535.1"/>
    </source>
</evidence>
<evidence type="ECO:0000256" key="1">
    <source>
        <dbReference type="PROSITE-ProRule" id="PRU00339"/>
    </source>
</evidence>
<gene>
    <name evidence="3" type="ORF">SAMN04489735_100369</name>
</gene>
<dbReference type="InterPro" id="IPR001296">
    <property type="entry name" value="Glyco_trans_1"/>
</dbReference>
<dbReference type="InterPro" id="IPR019734">
    <property type="entry name" value="TPR_rpt"/>
</dbReference>
<feature type="repeat" description="TPR" evidence="1">
    <location>
        <begin position="513"/>
        <end position="546"/>
    </location>
</feature>
<proteinExistence type="predicted"/>
<name>A0A1G7X8L3_ANETH</name>
<dbReference type="SUPFAM" id="SSF53756">
    <property type="entry name" value="UDP-Glycosyltransferase/glycogen phosphorylase"/>
    <property type="match status" value="2"/>
</dbReference>
<feature type="domain" description="Glycosyl transferase family 1" evidence="2">
    <location>
        <begin position="161"/>
        <end position="289"/>
    </location>
</feature>
<dbReference type="PANTHER" id="PTHR46656">
    <property type="entry name" value="PUTATIVE-RELATED"/>
    <property type="match status" value="1"/>
</dbReference>